<accession>A0A2S7ENC9</accession>
<proteinExistence type="predicted"/>
<evidence type="ECO:0000313" key="1">
    <source>
        <dbReference type="EMBL" id="PPU92867.1"/>
    </source>
</evidence>
<name>A0A2S7ENC9_9XANT</name>
<dbReference type="EMBL" id="MDEG01000051">
    <property type="protein sequence ID" value="PPU92867.1"/>
    <property type="molecule type" value="Genomic_DNA"/>
</dbReference>
<comment type="caution">
    <text evidence="1">The sequence shown here is derived from an EMBL/GenBank/DDBJ whole genome shotgun (WGS) entry which is preliminary data.</text>
</comment>
<protein>
    <submittedName>
        <fullName evidence="1">Uncharacterized protein</fullName>
    </submittedName>
</protein>
<gene>
    <name evidence="1" type="ORF">XhyaCFBP1156_20900</name>
</gene>
<keyword evidence="2" id="KW-1185">Reference proteome</keyword>
<organism evidence="1 2">
    <name type="scientific">Xanthomonas hyacinthi</name>
    <dbReference type="NCBI Taxonomy" id="56455"/>
    <lineage>
        <taxon>Bacteria</taxon>
        <taxon>Pseudomonadati</taxon>
        <taxon>Pseudomonadota</taxon>
        <taxon>Gammaproteobacteria</taxon>
        <taxon>Lysobacterales</taxon>
        <taxon>Lysobacteraceae</taxon>
        <taxon>Xanthomonas</taxon>
    </lineage>
</organism>
<reference evidence="2" key="1">
    <citation type="submission" date="2016-08" db="EMBL/GenBank/DDBJ databases">
        <authorList>
            <person name="Merda D."/>
            <person name="Briand M."/>
            <person name="Taghouti G."/>
            <person name="Carrere S."/>
            <person name="Gouzy J."/>
            <person name="Portier P."/>
            <person name="Jacques M.-A."/>
            <person name="Fischer-Le Saux M."/>
        </authorList>
    </citation>
    <scope>NUCLEOTIDE SEQUENCE [LARGE SCALE GENOMIC DNA]</scope>
    <source>
        <strain evidence="2">CFBP1156</strain>
    </source>
</reference>
<sequence length="154" mass="16611">MPEKFLTEAHSSGFGFRVAYQQPVKIDFGGSKGAEAIANTFEDALVYQNIEFFKSLQGGGLAKKIRESIMSSKDVAELSSSIQADLKTGDKAEFSMTLLESSDLDEVVLPDYIDKGLLWLIAQLKRKEDDVAGKLLLAPTSPDDAAPAPSGVKP</sequence>
<evidence type="ECO:0000313" key="2">
    <source>
        <dbReference type="Proteomes" id="UP000238261"/>
    </source>
</evidence>
<dbReference type="AlphaFoldDB" id="A0A2S7ENC9"/>
<dbReference type="Proteomes" id="UP000238261">
    <property type="component" value="Unassembled WGS sequence"/>
</dbReference>